<name>A0A8H7PDC5_MORIS</name>
<dbReference type="GO" id="GO:0000062">
    <property type="term" value="F:fatty-acyl-CoA binding"/>
    <property type="evidence" value="ECO:0007669"/>
    <property type="project" value="InterPro"/>
</dbReference>
<dbReference type="AlphaFoldDB" id="A0A8H7PDC5"/>
<accession>A0A8H7PDC5</accession>
<dbReference type="InterPro" id="IPR022408">
    <property type="entry name" value="Acyl-CoA-binding_prot_CS"/>
</dbReference>
<protein>
    <recommendedName>
        <fullName evidence="3">ACB domain-containing protein</fullName>
    </recommendedName>
</protein>
<keyword evidence="2" id="KW-0446">Lipid-binding</keyword>
<gene>
    <name evidence="4" type="ORF">INT43_008178</name>
</gene>
<keyword evidence="5" id="KW-1185">Reference proteome</keyword>
<proteinExistence type="inferred from homology"/>
<feature type="domain" description="ACB" evidence="3">
    <location>
        <begin position="2"/>
        <end position="84"/>
    </location>
</feature>
<dbReference type="PROSITE" id="PS51228">
    <property type="entry name" value="ACB_2"/>
    <property type="match status" value="1"/>
</dbReference>
<dbReference type="PROSITE" id="PS00880">
    <property type="entry name" value="ACB_1"/>
    <property type="match status" value="1"/>
</dbReference>
<dbReference type="SUPFAM" id="SSF47027">
    <property type="entry name" value="Acyl-CoA binding protein"/>
    <property type="match status" value="1"/>
</dbReference>
<dbReference type="PANTHER" id="PTHR23310:SF62">
    <property type="entry name" value="ACYL-COA BINDING PROTEIN 1, ISOFORM A"/>
    <property type="match status" value="1"/>
</dbReference>
<dbReference type="InterPro" id="IPR035984">
    <property type="entry name" value="Acyl-CoA-binding_sf"/>
</dbReference>
<reference evidence="4" key="1">
    <citation type="submission" date="2020-12" db="EMBL/GenBank/DDBJ databases">
        <title>Metabolic potential, ecology and presence of endohyphal bacteria is reflected in genomic diversity of Mucoromycotina.</title>
        <authorList>
            <person name="Muszewska A."/>
            <person name="Okrasinska A."/>
            <person name="Steczkiewicz K."/>
            <person name="Drgas O."/>
            <person name="Orlowska M."/>
            <person name="Perlinska-Lenart U."/>
            <person name="Aleksandrzak-Piekarczyk T."/>
            <person name="Szatraj K."/>
            <person name="Zielenkiewicz U."/>
            <person name="Pilsyk S."/>
            <person name="Malc E."/>
            <person name="Mieczkowski P."/>
            <person name="Kruszewska J.S."/>
            <person name="Biernat P."/>
            <person name="Pawlowska J."/>
        </authorList>
    </citation>
    <scope>NUCLEOTIDE SEQUENCE</scope>
    <source>
        <strain evidence="4">WA0000067209</strain>
    </source>
</reference>
<sequence length="84" mass="9414">MPSAEFTAAADAVQTLSTKPSDDDLLKLYGLFKQATIGDNNTSKPTFDIRGRYKWDAWNANKGKSQEEAEKEYIALVEELKSKQ</sequence>
<dbReference type="PANTHER" id="PTHR23310">
    <property type="entry name" value="ACYL-COA-BINDING PROTEIN, ACBP"/>
    <property type="match status" value="1"/>
</dbReference>
<dbReference type="InterPro" id="IPR000582">
    <property type="entry name" value="Acyl-CoA-binding_protein"/>
</dbReference>
<comment type="similarity">
    <text evidence="1">Belongs to the ACBP family.</text>
</comment>
<dbReference type="Pfam" id="PF00887">
    <property type="entry name" value="ACBP"/>
    <property type="match status" value="1"/>
</dbReference>
<dbReference type="EMBL" id="JAEPQZ010000019">
    <property type="protein sequence ID" value="KAG2171798.1"/>
    <property type="molecule type" value="Genomic_DNA"/>
</dbReference>
<evidence type="ECO:0000313" key="5">
    <source>
        <dbReference type="Proteomes" id="UP000654370"/>
    </source>
</evidence>
<dbReference type="PRINTS" id="PR00689">
    <property type="entry name" value="ACOABINDINGP"/>
</dbReference>
<evidence type="ECO:0000256" key="1">
    <source>
        <dbReference type="ARBA" id="ARBA00005567"/>
    </source>
</evidence>
<evidence type="ECO:0000313" key="4">
    <source>
        <dbReference type="EMBL" id="KAG2171798.1"/>
    </source>
</evidence>
<comment type="caution">
    <text evidence="4">The sequence shown here is derived from an EMBL/GenBank/DDBJ whole genome shotgun (WGS) entry which is preliminary data.</text>
</comment>
<dbReference type="GO" id="GO:0006631">
    <property type="term" value="P:fatty acid metabolic process"/>
    <property type="evidence" value="ECO:0007669"/>
    <property type="project" value="TreeGrafter"/>
</dbReference>
<dbReference type="Gene3D" id="1.20.80.10">
    <property type="match status" value="1"/>
</dbReference>
<dbReference type="InterPro" id="IPR014352">
    <property type="entry name" value="FERM/acyl-CoA-bd_prot_sf"/>
</dbReference>
<organism evidence="4 5">
    <name type="scientific">Mortierella isabellina</name>
    <name type="common">Filamentous fungus</name>
    <name type="synonym">Umbelopsis isabellina</name>
    <dbReference type="NCBI Taxonomy" id="91625"/>
    <lineage>
        <taxon>Eukaryota</taxon>
        <taxon>Fungi</taxon>
        <taxon>Fungi incertae sedis</taxon>
        <taxon>Mucoromycota</taxon>
        <taxon>Mucoromycotina</taxon>
        <taxon>Umbelopsidomycetes</taxon>
        <taxon>Umbelopsidales</taxon>
        <taxon>Umbelopsidaceae</taxon>
        <taxon>Umbelopsis</taxon>
    </lineage>
</organism>
<dbReference type="OrthoDB" id="346910at2759"/>
<dbReference type="Proteomes" id="UP000654370">
    <property type="component" value="Unassembled WGS sequence"/>
</dbReference>
<evidence type="ECO:0000259" key="3">
    <source>
        <dbReference type="PROSITE" id="PS51228"/>
    </source>
</evidence>
<evidence type="ECO:0000256" key="2">
    <source>
        <dbReference type="ARBA" id="ARBA00023121"/>
    </source>
</evidence>